<proteinExistence type="predicted"/>
<dbReference type="Pfam" id="PF12098">
    <property type="entry name" value="DUF3574"/>
    <property type="match status" value="3"/>
</dbReference>
<reference evidence="1" key="1">
    <citation type="submission" date="2021-05" db="EMBL/GenBank/DDBJ databases">
        <authorList>
            <person name="Pietrasiak N."/>
            <person name="Ward R."/>
            <person name="Stajich J.E."/>
            <person name="Kurbessoian T."/>
        </authorList>
    </citation>
    <scope>NUCLEOTIDE SEQUENCE</scope>
    <source>
        <strain evidence="1">GSE-NOS-MK-12-04C</strain>
    </source>
</reference>
<accession>A0A951UWU3</accession>
<name>A0A951UWU3_9CYAN</name>
<organism evidence="1 2">
    <name type="scientific">Cyanomargarita calcarea GSE-NOS-MK-12-04C</name>
    <dbReference type="NCBI Taxonomy" id="2839659"/>
    <lineage>
        <taxon>Bacteria</taxon>
        <taxon>Bacillati</taxon>
        <taxon>Cyanobacteriota</taxon>
        <taxon>Cyanophyceae</taxon>
        <taxon>Nostocales</taxon>
        <taxon>Cyanomargaritaceae</taxon>
        <taxon>Cyanomargarita</taxon>
    </lineage>
</organism>
<protein>
    <submittedName>
        <fullName evidence="1">DUF3574 domain-containing protein</fullName>
    </submittedName>
</protein>
<evidence type="ECO:0000313" key="2">
    <source>
        <dbReference type="Proteomes" id="UP000729701"/>
    </source>
</evidence>
<dbReference type="AlphaFoldDB" id="A0A951UWU3"/>
<reference evidence="1" key="2">
    <citation type="journal article" date="2022" name="Microbiol. Resour. Announc.">
        <title>Metagenome Sequencing to Explore Phylogenomics of Terrestrial Cyanobacteria.</title>
        <authorList>
            <person name="Ward R.D."/>
            <person name="Stajich J.E."/>
            <person name="Johansen J.R."/>
            <person name="Huntemann M."/>
            <person name="Clum A."/>
            <person name="Foster B."/>
            <person name="Foster B."/>
            <person name="Roux S."/>
            <person name="Palaniappan K."/>
            <person name="Varghese N."/>
            <person name="Mukherjee S."/>
            <person name="Reddy T.B.K."/>
            <person name="Daum C."/>
            <person name="Copeland A."/>
            <person name="Chen I.A."/>
            <person name="Ivanova N.N."/>
            <person name="Kyrpides N.C."/>
            <person name="Shapiro N."/>
            <person name="Eloe-Fadrosh E.A."/>
            <person name="Pietrasiak N."/>
        </authorList>
    </citation>
    <scope>NUCLEOTIDE SEQUENCE</scope>
    <source>
        <strain evidence="1">GSE-NOS-MK-12-04C</strain>
    </source>
</reference>
<sequence length="435" mass="48026">MANAIVKNIFTKISTTVATGAAISIGISFNAIKVEAALIQQGLFFGRDIPGGGEVSEIDFQTFLNNVITPRFPDGLTVFDANGQFLDSTDTTIKEKSKYVSIFVEDNSINNASIYDIGQAYIKQFNQESVLQVENKNIKVSFGVGDLFSNPPTNKFIKTDLFFGRDIPGDGEVSETDFQTFLNNVVTPSFPDGLTVFDANGQFLDSTGTIIKEKSKNVSLFFDDTPKNQASIYNTVNKYTNQFNQESVLQVADEDVKVSFGVGDLFNNPPTNKFIKTDLFFGRDIPGGGEVSETDFQTFLNNVVTPSFPDGLTVFDANGQFLDSTGTIIKEKSKNASLFFDDTPKNQASIYDIVNKYTQQFNQESVLQVLDESLNVTFITEPKPISVPEPALMWGLITLGVYGVGSMMKKKVIGAKHQRKYVSVAEWMLKTFEKV</sequence>
<dbReference type="InterPro" id="IPR021957">
    <property type="entry name" value="DUF3574"/>
</dbReference>
<dbReference type="Proteomes" id="UP000729701">
    <property type="component" value="Unassembled WGS sequence"/>
</dbReference>
<gene>
    <name evidence="1" type="ORF">KME60_33675</name>
</gene>
<comment type="caution">
    <text evidence="1">The sequence shown here is derived from an EMBL/GenBank/DDBJ whole genome shotgun (WGS) entry which is preliminary data.</text>
</comment>
<dbReference type="EMBL" id="JAHHGZ010000068">
    <property type="protein sequence ID" value="MBW4672237.1"/>
    <property type="molecule type" value="Genomic_DNA"/>
</dbReference>
<evidence type="ECO:0000313" key="1">
    <source>
        <dbReference type="EMBL" id="MBW4672237.1"/>
    </source>
</evidence>